<proteinExistence type="predicted"/>
<sequence length="81" mass="8924">MAEKLIEASEAERDDKGLEPTTAEGKLGAQFRPPVELTHVPKDGKRILFEYSALLIKSPEGRLSPRVSGSNSSRQQSCTPW</sequence>
<evidence type="ECO:0000256" key="1">
    <source>
        <dbReference type="SAM" id="MobiDB-lite"/>
    </source>
</evidence>
<name>X1LIX7_9ZZZZ</name>
<gene>
    <name evidence="2" type="ORF">S06H3_19405</name>
</gene>
<dbReference type="EMBL" id="BARV01009935">
    <property type="protein sequence ID" value="GAI05796.1"/>
    <property type="molecule type" value="Genomic_DNA"/>
</dbReference>
<comment type="caution">
    <text evidence="2">The sequence shown here is derived from an EMBL/GenBank/DDBJ whole genome shotgun (WGS) entry which is preliminary data.</text>
</comment>
<protein>
    <submittedName>
        <fullName evidence="2">Uncharacterized protein</fullName>
    </submittedName>
</protein>
<feature type="compositionally biased region" description="Basic and acidic residues" evidence="1">
    <location>
        <begin position="1"/>
        <end position="18"/>
    </location>
</feature>
<reference evidence="2" key="1">
    <citation type="journal article" date="2014" name="Front. Microbiol.">
        <title>High frequency of phylogenetically diverse reductive dehalogenase-homologous genes in deep subseafloor sedimentary metagenomes.</title>
        <authorList>
            <person name="Kawai M."/>
            <person name="Futagami T."/>
            <person name="Toyoda A."/>
            <person name="Takaki Y."/>
            <person name="Nishi S."/>
            <person name="Hori S."/>
            <person name="Arai W."/>
            <person name="Tsubouchi T."/>
            <person name="Morono Y."/>
            <person name="Uchiyama I."/>
            <person name="Ito T."/>
            <person name="Fujiyama A."/>
            <person name="Inagaki F."/>
            <person name="Takami H."/>
        </authorList>
    </citation>
    <scope>NUCLEOTIDE SEQUENCE</scope>
    <source>
        <strain evidence="2">Expedition CK06-06</strain>
    </source>
</reference>
<feature type="region of interest" description="Disordered" evidence="1">
    <location>
        <begin position="60"/>
        <end position="81"/>
    </location>
</feature>
<accession>X1LIX7</accession>
<feature type="region of interest" description="Disordered" evidence="1">
    <location>
        <begin position="1"/>
        <end position="30"/>
    </location>
</feature>
<organism evidence="2">
    <name type="scientific">marine sediment metagenome</name>
    <dbReference type="NCBI Taxonomy" id="412755"/>
    <lineage>
        <taxon>unclassified sequences</taxon>
        <taxon>metagenomes</taxon>
        <taxon>ecological metagenomes</taxon>
    </lineage>
</organism>
<dbReference type="AlphaFoldDB" id="X1LIX7"/>
<feature type="non-terminal residue" evidence="2">
    <location>
        <position position="81"/>
    </location>
</feature>
<evidence type="ECO:0000313" key="2">
    <source>
        <dbReference type="EMBL" id="GAI05796.1"/>
    </source>
</evidence>
<feature type="compositionally biased region" description="Polar residues" evidence="1">
    <location>
        <begin position="67"/>
        <end position="81"/>
    </location>
</feature>